<feature type="region of interest" description="Disordered" evidence="5">
    <location>
        <begin position="162"/>
        <end position="222"/>
    </location>
</feature>
<dbReference type="InterPro" id="IPR047120">
    <property type="entry name" value="Pk/Esn/Tes"/>
</dbReference>
<evidence type="ECO:0000256" key="5">
    <source>
        <dbReference type="SAM" id="MobiDB-lite"/>
    </source>
</evidence>
<accession>A0A0N4VBQ3</accession>
<dbReference type="WBParaSite" id="EVEC_0000796901-mRNA-1">
    <property type="protein sequence ID" value="EVEC_0000796901-mRNA-1"/>
    <property type="gene ID" value="EVEC_0000796901"/>
</dbReference>
<sequence length="273" mass="31525">MSHFTCNECGIQLGGQRYIAKNERILCIPCYHRNFSLVCNTCRKDIVAEKPHITQGETHWHADERCFCCCECNKNLLGKRYSFKDGRLYCGTEMCARRKSPKVSFSTKVSYESDRKRTFVPRPPTRNPPSPPSENIYETVLPSSSRDCVDLEFPRDEIIHERRSHSADVRHHSDDEDDYPKECTRKGNLKRKPQNFYSKMPPSPTHRWNSQRCSSCSSSESDADDIYLTNYLAASLPRYDVYQAQTKQKTCRKPIVSRARTAKNKSSTNCIVS</sequence>
<evidence type="ECO:0000313" key="9">
    <source>
        <dbReference type="WBParaSite" id="EVEC_0000796901-mRNA-1"/>
    </source>
</evidence>
<evidence type="ECO:0000256" key="4">
    <source>
        <dbReference type="PROSITE-ProRule" id="PRU00125"/>
    </source>
</evidence>
<reference evidence="7 8" key="2">
    <citation type="submission" date="2018-10" db="EMBL/GenBank/DDBJ databases">
        <authorList>
            <consortium name="Pathogen Informatics"/>
        </authorList>
    </citation>
    <scope>NUCLEOTIDE SEQUENCE [LARGE SCALE GENOMIC DNA]</scope>
</reference>
<gene>
    <name evidence="7" type="ORF">EVEC_LOCUS7453</name>
</gene>
<evidence type="ECO:0000256" key="2">
    <source>
        <dbReference type="ARBA" id="ARBA00022833"/>
    </source>
</evidence>
<dbReference type="Pfam" id="PF00412">
    <property type="entry name" value="LIM"/>
    <property type="match status" value="2"/>
</dbReference>
<name>A0A0N4VBQ3_ENTVE</name>
<keyword evidence="1 4" id="KW-0479">Metal-binding</keyword>
<dbReference type="Proteomes" id="UP000274131">
    <property type="component" value="Unassembled WGS sequence"/>
</dbReference>
<reference evidence="9" key="1">
    <citation type="submission" date="2017-02" db="UniProtKB">
        <authorList>
            <consortium name="WormBaseParasite"/>
        </authorList>
    </citation>
    <scope>IDENTIFICATION</scope>
</reference>
<keyword evidence="3 4" id="KW-0440">LIM domain</keyword>
<evidence type="ECO:0000313" key="7">
    <source>
        <dbReference type="EMBL" id="VDD92702.1"/>
    </source>
</evidence>
<feature type="compositionally biased region" description="Basic and acidic residues" evidence="5">
    <location>
        <begin position="162"/>
        <end position="185"/>
    </location>
</feature>
<organism evidence="9">
    <name type="scientific">Enterobius vermicularis</name>
    <name type="common">Human pinworm</name>
    <dbReference type="NCBI Taxonomy" id="51028"/>
    <lineage>
        <taxon>Eukaryota</taxon>
        <taxon>Metazoa</taxon>
        <taxon>Ecdysozoa</taxon>
        <taxon>Nematoda</taxon>
        <taxon>Chromadorea</taxon>
        <taxon>Rhabditida</taxon>
        <taxon>Spirurina</taxon>
        <taxon>Oxyuridomorpha</taxon>
        <taxon>Oxyuroidea</taxon>
        <taxon>Oxyuridae</taxon>
        <taxon>Enterobius</taxon>
    </lineage>
</organism>
<dbReference type="InterPro" id="IPR001781">
    <property type="entry name" value="Znf_LIM"/>
</dbReference>
<dbReference type="GO" id="GO:0046872">
    <property type="term" value="F:metal ion binding"/>
    <property type="evidence" value="ECO:0007669"/>
    <property type="project" value="UniProtKB-KW"/>
</dbReference>
<dbReference type="Gene3D" id="2.10.110.10">
    <property type="entry name" value="Cysteine Rich Protein"/>
    <property type="match status" value="2"/>
</dbReference>
<dbReference type="OrthoDB" id="10069167at2759"/>
<dbReference type="SMART" id="SM00132">
    <property type="entry name" value="LIM"/>
    <property type="match status" value="1"/>
</dbReference>
<dbReference type="PROSITE" id="PS50023">
    <property type="entry name" value="LIM_DOMAIN_2"/>
    <property type="match status" value="1"/>
</dbReference>
<dbReference type="STRING" id="51028.A0A0N4VBQ3"/>
<evidence type="ECO:0000313" key="8">
    <source>
        <dbReference type="Proteomes" id="UP000274131"/>
    </source>
</evidence>
<dbReference type="PANTHER" id="PTHR24211:SF20">
    <property type="entry name" value="PROTEIN ESPINAS-RELATED"/>
    <property type="match status" value="1"/>
</dbReference>
<keyword evidence="2 4" id="KW-0862">Zinc</keyword>
<feature type="region of interest" description="Disordered" evidence="5">
    <location>
        <begin position="114"/>
        <end position="135"/>
    </location>
</feature>
<feature type="domain" description="LIM zinc-binding" evidence="6">
    <location>
        <begin position="37"/>
        <end position="101"/>
    </location>
</feature>
<evidence type="ECO:0000256" key="3">
    <source>
        <dbReference type="ARBA" id="ARBA00023038"/>
    </source>
</evidence>
<dbReference type="EMBL" id="UXUI01008928">
    <property type="protein sequence ID" value="VDD92702.1"/>
    <property type="molecule type" value="Genomic_DNA"/>
</dbReference>
<evidence type="ECO:0000259" key="6">
    <source>
        <dbReference type="PROSITE" id="PS50023"/>
    </source>
</evidence>
<dbReference type="SUPFAM" id="SSF57716">
    <property type="entry name" value="Glucocorticoid receptor-like (DNA-binding domain)"/>
    <property type="match status" value="1"/>
</dbReference>
<proteinExistence type="predicted"/>
<dbReference type="PANTHER" id="PTHR24211">
    <property type="entry name" value="LIM DOMAIN-CONTAINING PROTEIN"/>
    <property type="match status" value="1"/>
</dbReference>
<evidence type="ECO:0000256" key="1">
    <source>
        <dbReference type="ARBA" id="ARBA00022723"/>
    </source>
</evidence>
<feature type="compositionally biased region" description="Pro residues" evidence="5">
    <location>
        <begin position="121"/>
        <end position="132"/>
    </location>
</feature>
<dbReference type="AlphaFoldDB" id="A0A0N4VBQ3"/>
<protein>
    <submittedName>
        <fullName evidence="9">LIM zinc-binding domain-containing protein</fullName>
    </submittedName>
</protein>
<keyword evidence="8" id="KW-1185">Reference proteome</keyword>